<dbReference type="InterPro" id="IPR011761">
    <property type="entry name" value="ATP-grasp"/>
</dbReference>
<dbReference type="PANTHER" id="PTHR43334">
    <property type="entry name" value="ACETATE--COA LIGASE [ADP-FORMING]"/>
    <property type="match status" value="1"/>
</dbReference>
<proteinExistence type="inferred from homology"/>
<name>H5SDX2_9CHLR</name>
<dbReference type="InterPro" id="IPR013815">
    <property type="entry name" value="ATP_grasp_subdomain_1"/>
</dbReference>
<dbReference type="Pfam" id="PF13607">
    <property type="entry name" value="Succ_CoA_lig"/>
    <property type="match status" value="1"/>
</dbReference>
<dbReference type="Gene3D" id="3.30.1490.20">
    <property type="entry name" value="ATP-grasp fold, A domain"/>
    <property type="match status" value="1"/>
</dbReference>
<keyword evidence="2 5" id="KW-0547">Nucleotide-binding</keyword>
<feature type="domain" description="ATP-grasp" evidence="6">
    <location>
        <begin position="491"/>
        <end position="527"/>
    </location>
</feature>
<dbReference type="FunFam" id="3.30.1490.20:FF:000020">
    <property type="entry name" value="Protein lysine acetyltransferase"/>
    <property type="match status" value="1"/>
</dbReference>
<reference evidence="7" key="1">
    <citation type="journal article" date="2005" name="Environ. Microbiol.">
        <title>Genetic and functional properties of uncultivated thermophilic crenarchaeotes from a subsurface gold mine as revealed by analysis of genome fragments.</title>
        <authorList>
            <person name="Nunoura T."/>
            <person name="Hirayama H."/>
            <person name="Takami H."/>
            <person name="Oida H."/>
            <person name="Nishi S."/>
            <person name="Shimamura S."/>
            <person name="Suzuki Y."/>
            <person name="Inagaki F."/>
            <person name="Takai K."/>
            <person name="Nealson K.H."/>
            <person name="Horikoshi K."/>
        </authorList>
    </citation>
    <scope>NUCLEOTIDE SEQUENCE</scope>
</reference>
<evidence type="ECO:0000256" key="4">
    <source>
        <dbReference type="ARBA" id="ARBA00060888"/>
    </source>
</evidence>
<dbReference type="SUPFAM" id="SSF51735">
    <property type="entry name" value="NAD(P)-binding Rossmann-fold domains"/>
    <property type="match status" value="1"/>
</dbReference>
<dbReference type="InterPro" id="IPR032875">
    <property type="entry name" value="Succ_CoA_lig_flav_dom"/>
</dbReference>
<dbReference type="SMART" id="SM00881">
    <property type="entry name" value="CoA_binding"/>
    <property type="match status" value="1"/>
</dbReference>
<keyword evidence="3 5" id="KW-0067">ATP-binding</keyword>
<evidence type="ECO:0000256" key="5">
    <source>
        <dbReference type="PROSITE-ProRule" id="PRU00409"/>
    </source>
</evidence>
<dbReference type="InterPro" id="IPR043938">
    <property type="entry name" value="Ligase_CoA_dom"/>
</dbReference>
<evidence type="ECO:0000256" key="1">
    <source>
        <dbReference type="ARBA" id="ARBA00022598"/>
    </source>
</evidence>
<dbReference type="GO" id="GO:0043758">
    <property type="term" value="F:acetate-CoA ligase (ADP-forming) activity"/>
    <property type="evidence" value="ECO:0007669"/>
    <property type="project" value="InterPro"/>
</dbReference>
<organism evidence="7">
    <name type="scientific">uncultured Chloroflexota bacterium</name>
    <dbReference type="NCBI Taxonomy" id="166587"/>
    <lineage>
        <taxon>Bacteria</taxon>
        <taxon>Bacillati</taxon>
        <taxon>Chloroflexota</taxon>
        <taxon>environmental samples</taxon>
    </lineage>
</organism>
<dbReference type="Pfam" id="PF19045">
    <property type="entry name" value="Ligase_CoA_2"/>
    <property type="match status" value="1"/>
</dbReference>
<evidence type="ECO:0000256" key="3">
    <source>
        <dbReference type="ARBA" id="ARBA00022840"/>
    </source>
</evidence>
<dbReference type="Pfam" id="PF13549">
    <property type="entry name" value="ATP-grasp_5"/>
    <property type="match status" value="1"/>
</dbReference>
<dbReference type="InterPro" id="IPR016102">
    <property type="entry name" value="Succinyl-CoA_synth-like"/>
</dbReference>
<dbReference type="Pfam" id="PF13380">
    <property type="entry name" value="CoA_binding_2"/>
    <property type="match status" value="1"/>
</dbReference>
<dbReference type="EMBL" id="AP011686">
    <property type="protein sequence ID" value="BAL54358.1"/>
    <property type="molecule type" value="Genomic_DNA"/>
</dbReference>
<reference evidence="7" key="2">
    <citation type="journal article" date="2012" name="PLoS ONE">
        <title>A Deeply Branching Thermophilic Bacterium with an Ancient Acetyl-CoA Pathway Dominates a Subsurface Ecosystem.</title>
        <authorList>
            <person name="Takami H."/>
            <person name="Noguchi H."/>
            <person name="Takaki Y."/>
            <person name="Uchiyama I."/>
            <person name="Toyoda A."/>
            <person name="Nishi S."/>
            <person name="Chee G.-J."/>
            <person name="Arai W."/>
            <person name="Nunoura T."/>
            <person name="Itoh T."/>
            <person name="Hattori M."/>
            <person name="Takai K."/>
        </authorList>
    </citation>
    <scope>NUCLEOTIDE SEQUENCE</scope>
</reference>
<dbReference type="PANTHER" id="PTHR43334:SF1">
    <property type="entry name" value="3-HYDROXYPROPIONATE--COA LIGASE [ADP-FORMING]"/>
    <property type="match status" value="1"/>
</dbReference>
<dbReference type="SUPFAM" id="SSF52210">
    <property type="entry name" value="Succinyl-CoA synthetase domains"/>
    <property type="match status" value="2"/>
</dbReference>
<dbReference type="Gene3D" id="3.30.470.20">
    <property type="entry name" value="ATP-grasp fold, B domain"/>
    <property type="match status" value="1"/>
</dbReference>
<dbReference type="PROSITE" id="PS50975">
    <property type="entry name" value="ATP_GRASP"/>
    <property type="match status" value="1"/>
</dbReference>
<protein>
    <submittedName>
        <fullName evidence="7">Acetyl coenzyme A synthetase (ADP forming), alpha domain protein</fullName>
    </submittedName>
</protein>
<dbReference type="InterPro" id="IPR036291">
    <property type="entry name" value="NAD(P)-bd_dom_sf"/>
</dbReference>
<dbReference type="GO" id="GO:0005524">
    <property type="term" value="F:ATP binding"/>
    <property type="evidence" value="ECO:0007669"/>
    <property type="project" value="UniProtKB-UniRule"/>
</dbReference>
<dbReference type="AlphaFoldDB" id="H5SDX2"/>
<dbReference type="SUPFAM" id="SSF56059">
    <property type="entry name" value="Glutathione synthetase ATP-binding domain-like"/>
    <property type="match status" value="1"/>
</dbReference>
<dbReference type="Gene3D" id="3.40.50.720">
    <property type="entry name" value="NAD(P)-binding Rossmann-like Domain"/>
    <property type="match status" value="1"/>
</dbReference>
<evidence type="ECO:0000259" key="6">
    <source>
        <dbReference type="PROSITE" id="PS50975"/>
    </source>
</evidence>
<evidence type="ECO:0000313" key="7">
    <source>
        <dbReference type="EMBL" id="BAL54358.1"/>
    </source>
</evidence>
<keyword evidence="1" id="KW-0436">Ligase</keyword>
<dbReference type="InterPro" id="IPR003781">
    <property type="entry name" value="CoA-bd"/>
</dbReference>
<evidence type="ECO:0000256" key="2">
    <source>
        <dbReference type="ARBA" id="ARBA00022741"/>
    </source>
</evidence>
<comment type="similarity">
    <text evidence="4">In the N-terminal section; belongs to the acetate CoA ligase alpha subunit family.</text>
</comment>
<dbReference type="GO" id="GO:0046872">
    <property type="term" value="F:metal ion binding"/>
    <property type="evidence" value="ECO:0007669"/>
    <property type="project" value="InterPro"/>
</dbReference>
<gene>
    <name evidence="7" type="ORF">HGMM_F14G08C08</name>
</gene>
<accession>H5SDX2</accession>
<sequence>MSIAPGLLSLLSPRSIVLIGASTHPEKLGYGIARNLVQSGYPGRIYFLSQRSGELFGHPLYRHLAELPETPDLAILSLAAEQTPAALNACAEKGIPAAIIVSSGFRESGQDGAALERACLEIAHAAGMRLLGPNCIGILDTHLPLDTTFLQPPMPLKGKIAFLSQSGAFCAALMDWARQQGIGFSRVISLGNQADLKESDFLPLLSQQPENKVIVLYLESLKDGERFLLAAREASRRLPLLVLKAGRSPGGQKAAASHTGALATDDALFDAAFEWAGILRVADGEQLIRCAHAFEALPPLAGRRIAILTNAGGPAVLAADALERHGLQLATFQPQTLQALQALLPPAAALHNPVDMLASASPQTYAQALAVLLADPGVDGLLVIIPPPPMYPAEAVSEALLPLIQPMPKPLGIVLMGGDQVAEARRRFLQTGIPVYSFPEQAAEVLGMLARRQEHITRPELPAMAHSLADPELIAALEAAPSGWVEAGLLARLLESLQIPTLPLRLARHAAEVREQARQIGFPLVMKIASPHILHKSELGGVVLNIQSEEMAVQAFEQMMARVRAQMPQAVLEGVFLQRQVSGGREVILGGLRQASLGPFVLFGSGGVEVEARRDIAFAYAPLSLDQAEALLRRTWAGRSLWGFRDQPPLDHRAVLRALVNLSSFLAEFRRVAEFEINPLYVLPQGMYALDARLRLE</sequence>
<dbReference type="Gene3D" id="3.40.50.261">
    <property type="entry name" value="Succinyl-CoA synthetase domains"/>
    <property type="match status" value="2"/>
</dbReference>
<dbReference type="InterPro" id="IPR051538">
    <property type="entry name" value="Acyl-CoA_Synth/Transferase"/>
</dbReference>